<keyword evidence="2" id="KW-0812">Transmembrane</keyword>
<dbReference type="EMBL" id="DOZN01000030">
    <property type="protein sequence ID" value="HCC42733.1"/>
    <property type="molecule type" value="Genomic_DNA"/>
</dbReference>
<proteinExistence type="predicted"/>
<feature type="region of interest" description="Disordered" evidence="1">
    <location>
        <begin position="92"/>
        <end position="111"/>
    </location>
</feature>
<keyword evidence="2" id="KW-0472">Membrane</keyword>
<evidence type="ECO:0000256" key="1">
    <source>
        <dbReference type="SAM" id="MobiDB-lite"/>
    </source>
</evidence>
<reference evidence="3 4" key="1">
    <citation type="journal article" date="2018" name="Nat. Biotechnol.">
        <title>A standardized bacterial taxonomy based on genome phylogeny substantially revises the tree of life.</title>
        <authorList>
            <person name="Parks D.H."/>
            <person name="Chuvochina M."/>
            <person name="Waite D.W."/>
            <person name="Rinke C."/>
            <person name="Skarshewski A."/>
            <person name="Chaumeil P.A."/>
            <person name="Hugenholtz P."/>
        </authorList>
    </citation>
    <scope>NUCLEOTIDE SEQUENCE [LARGE SCALE GENOMIC DNA]</scope>
    <source>
        <strain evidence="3">UBA11701</strain>
    </source>
</reference>
<dbReference type="AlphaFoldDB" id="A0A3D0ZSN9"/>
<feature type="compositionally biased region" description="Basic and acidic residues" evidence="1">
    <location>
        <begin position="97"/>
        <end position="111"/>
    </location>
</feature>
<feature type="transmembrane region" description="Helical" evidence="2">
    <location>
        <begin position="44"/>
        <end position="64"/>
    </location>
</feature>
<evidence type="ECO:0000256" key="2">
    <source>
        <dbReference type="SAM" id="Phobius"/>
    </source>
</evidence>
<name>A0A3D0ZSN9_UNCKA</name>
<evidence type="ECO:0000313" key="3">
    <source>
        <dbReference type="EMBL" id="HCC42733.1"/>
    </source>
</evidence>
<comment type="caution">
    <text evidence="3">The sequence shown here is derived from an EMBL/GenBank/DDBJ whole genome shotgun (WGS) entry which is preliminary data.</text>
</comment>
<sequence length="111" mass="12469">MYEKRRKEVEAIYMFVLGIATAITVVTLIKTLEPGHPELKLTQMVAFGSAFMFMFSLVLGGLGIVPPEKILAFTAAFLWGIWVLEVFSPKPLWKSNKKPDSAEPGKRERIV</sequence>
<organism evidence="3 4">
    <name type="scientific">candidate division WWE3 bacterium</name>
    <dbReference type="NCBI Taxonomy" id="2053526"/>
    <lineage>
        <taxon>Bacteria</taxon>
        <taxon>Katanobacteria</taxon>
    </lineage>
</organism>
<protein>
    <submittedName>
        <fullName evidence="3">Uncharacterized protein</fullName>
    </submittedName>
</protein>
<accession>A0A3D0ZSN9</accession>
<keyword evidence="2" id="KW-1133">Transmembrane helix</keyword>
<gene>
    <name evidence="3" type="ORF">DEP93_04700</name>
</gene>
<dbReference type="Proteomes" id="UP000263336">
    <property type="component" value="Unassembled WGS sequence"/>
</dbReference>
<feature type="transmembrane region" description="Helical" evidence="2">
    <location>
        <begin position="12"/>
        <end position="32"/>
    </location>
</feature>
<evidence type="ECO:0000313" key="4">
    <source>
        <dbReference type="Proteomes" id="UP000263336"/>
    </source>
</evidence>